<dbReference type="EMBL" id="CP003537">
    <property type="protein sequence ID" value="AGH95234.1"/>
    <property type="molecule type" value="Genomic_DNA"/>
</dbReference>
<dbReference type="PATRIC" id="fig|1184267.3.peg.1032"/>
<reference evidence="2 3" key="1">
    <citation type="journal article" date="2013" name="ISME J.">
        <title>By their genes ye shall know them: genomic signatures of predatory bacteria.</title>
        <authorList>
            <person name="Pasternak Z."/>
            <person name="Pietrokovski S."/>
            <person name="Rotem O."/>
            <person name="Gophna U."/>
            <person name="Lurie-Weinberger M.N."/>
            <person name="Jurkevitch E."/>
        </authorList>
    </citation>
    <scope>NUCLEOTIDE SEQUENCE [LARGE SCALE GENOMIC DNA]</scope>
    <source>
        <strain evidence="2 3">JSS</strain>
    </source>
</reference>
<dbReference type="STRING" id="1184267.A11Q_1018"/>
<name>M4VQ11_9BACT</name>
<evidence type="ECO:0000313" key="2">
    <source>
        <dbReference type="EMBL" id="AGH95234.1"/>
    </source>
</evidence>
<dbReference type="KEGG" id="bex:A11Q_1018"/>
<dbReference type="Pfam" id="PF13091">
    <property type="entry name" value="PLDc_2"/>
    <property type="match status" value="2"/>
</dbReference>
<dbReference type="SMART" id="SM00155">
    <property type="entry name" value="PLDc"/>
    <property type="match status" value="2"/>
</dbReference>
<dbReference type="PROSITE" id="PS50035">
    <property type="entry name" value="PLD"/>
    <property type="match status" value="2"/>
</dbReference>
<gene>
    <name evidence="2" type="ORF">A11Q_1018</name>
</gene>
<sequence>MALLGSTAIADKILLLNSNLDSLQARFDYIQNAQSEIKVQYFSIDKDYLSFSTLAILRDAAARGVKVKILVDAMHNDILKQTMSALLLSLTPEKKSNIEIKVYNSFNLLRPLRYTKRMHDKGLIIDDKAMISGGRNIANGFFGRSGERKILPIFEDSDALILESRSIHNASEYFNDLWNSKFVSSASLGQFSASSLKRLRCPGKTDAASCERTRQRNVKLVQQEEERINEFIQAFKARQTADAYEAQDWNNLATEVGPIEFLYDDVRTQPSNLDKPEHNIASQLYNFIQQAQESVTIITPYLVITPEQESLFRQLRERNIRVNLYTNSKAANDVSAAHVGYEKTRELALRHNVNLYEYQGPDTLHAKLALIDGKTFYIGSFNWDYRSQNLNREVGLIVNLPAYRDTALRHDIDEKFGRIARNSCLVRSSTCSPVSNVQLSDLSETELNNLIHVAKKRDRANARFFRLIYPLIKKQL</sequence>
<evidence type="ECO:0000313" key="3">
    <source>
        <dbReference type="Proteomes" id="UP000012040"/>
    </source>
</evidence>
<evidence type="ECO:0000259" key="1">
    <source>
        <dbReference type="PROSITE" id="PS50035"/>
    </source>
</evidence>
<proteinExistence type="predicted"/>
<accession>M4VQ11</accession>
<dbReference type="eggNOG" id="COG1502">
    <property type="taxonomic scope" value="Bacteria"/>
</dbReference>
<dbReference type="Gene3D" id="3.30.870.10">
    <property type="entry name" value="Endonuclease Chain A"/>
    <property type="match status" value="2"/>
</dbReference>
<protein>
    <recommendedName>
        <fullName evidence="1">PLD phosphodiesterase domain-containing protein</fullName>
    </recommendedName>
</protein>
<dbReference type="PANTHER" id="PTHR21248">
    <property type="entry name" value="CARDIOLIPIN SYNTHASE"/>
    <property type="match status" value="1"/>
</dbReference>
<dbReference type="SUPFAM" id="SSF56024">
    <property type="entry name" value="Phospholipase D/nuclease"/>
    <property type="match status" value="2"/>
</dbReference>
<dbReference type="InterPro" id="IPR025202">
    <property type="entry name" value="PLD-like_dom"/>
</dbReference>
<feature type="domain" description="PLD phosphodiesterase" evidence="1">
    <location>
        <begin position="360"/>
        <end position="387"/>
    </location>
</feature>
<dbReference type="GO" id="GO:0030572">
    <property type="term" value="F:phosphatidyltransferase activity"/>
    <property type="evidence" value="ECO:0007669"/>
    <property type="project" value="UniProtKB-ARBA"/>
</dbReference>
<feature type="domain" description="PLD phosphodiesterase" evidence="1">
    <location>
        <begin position="114"/>
        <end position="141"/>
    </location>
</feature>
<dbReference type="AlphaFoldDB" id="M4VQ11"/>
<dbReference type="InterPro" id="IPR001736">
    <property type="entry name" value="PLipase_D/transphosphatidylase"/>
</dbReference>
<dbReference type="Proteomes" id="UP000012040">
    <property type="component" value="Chromosome"/>
</dbReference>
<organism evidence="2 3">
    <name type="scientific">Pseudobdellovibrio exovorus JSS</name>
    <dbReference type="NCBI Taxonomy" id="1184267"/>
    <lineage>
        <taxon>Bacteria</taxon>
        <taxon>Pseudomonadati</taxon>
        <taxon>Bdellovibrionota</taxon>
        <taxon>Bdellovibrionia</taxon>
        <taxon>Bdellovibrionales</taxon>
        <taxon>Pseudobdellovibrionaceae</taxon>
        <taxon>Pseudobdellovibrio</taxon>
    </lineage>
</organism>
<dbReference type="PANTHER" id="PTHR21248:SF12">
    <property type="entry name" value="CARDIOLIPIN SYNTHASE C"/>
    <property type="match status" value="1"/>
</dbReference>
<dbReference type="HOGENOM" id="CLU_038053_1_2_7"/>
<dbReference type="GO" id="GO:0032049">
    <property type="term" value="P:cardiolipin biosynthetic process"/>
    <property type="evidence" value="ECO:0007669"/>
    <property type="project" value="UniProtKB-ARBA"/>
</dbReference>
<keyword evidence="3" id="KW-1185">Reference proteome</keyword>